<sequence length="60" mass="6571">MSLLSVNGTVHQRKSSKESLKIHENTDHSAQFAFAVHLQPFVNNIISCSVAVAVLKPLVK</sequence>
<keyword evidence="2" id="KW-1185">Reference proteome</keyword>
<evidence type="ECO:0000256" key="1">
    <source>
        <dbReference type="SAM" id="MobiDB-lite"/>
    </source>
</evidence>
<proteinExistence type="predicted"/>
<protein>
    <submittedName>
        <fullName evidence="3">Uncharacterized protein</fullName>
    </submittedName>
</protein>
<organism evidence="2 3">
    <name type="scientific">Elaeophora elaphi</name>
    <dbReference type="NCBI Taxonomy" id="1147741"/>
    <lineage>
        <taxon>Eukaryota</taxon>
        <taxon>Metazoa</taxon>
        <taxon>Ecdysozoa</taxon>
        <taxon>Nematoda</taxon>
        <taxon>Chromadorea</taxon>
        <taxon>Rhabditida</taxon>
        <taxon>Spirurina</taxon>
        <taxon>Spiruromorpha</taxon>
        <taxon>Filarioidea</taxon>
        <taxon>Onchocercidae</taxon>
        <taxon>Elaeophora</taxon>
    </lineage>
</organism>
<dbReference type="WBParaSite" id="EEL_0000318001-mRNA-1">
    <property type="protein sequence ID" value="EEL_0000318001-mRNA-1"/>
    <property type="gene ID" value="EEL_0000318001"/>
</dbReference>
<reference evidence="3" key="1">
    <citation type="submission" date="2017-02" db="UniProtKB">
        <authorList>
            <consortium name="WormBaseParasite"/>
        </authorList>
    </citation>
    <scope>IDENTIFICATION</scope>
</reference>
<dbReference type="Proteomes" id="UP000050640">
    <property type="component" value="Unplaced"/>
</dbReference>
<accession>A0A0R3RNW9</accession>
<name>A0A0R3RNW9_9BILA</name>
<evidence type="ECO:0000313" key="3">
    <source>
        <dbReference type="WBParaSite" id="EEL_0000318001-mRNA-1"/>
    </source>
</evidence>
<feature type="region of interest" description="Disordered" evidence="1">
    <location>
        <begin position="1"/>
        <end position="21"/>
    </location>
</feature>
<dbReference type="AlphaFoldDB" id="A0A0R3RNW9"/>
<evidence type="ECO:0000313" key="2">
    <source>
        <dbReference type="Proteomes" id="UP000050640"/>
    </source>
</evidence>
<feature type="compositionally biased region" description="Polar residues" evidence="1">
    <location>
        <begin position="1"/>
        <end position="10"/>
    </location>
</feature>
<dbReference type="STRING" id="1147741.A0A0R3RNW9"/>